<dbReference type="EMBL" id="CM051394">
    <property type="protein sequence ID" value="KAJ4729287.1"/>
    <property type="molecule type" value="Genomic_DNA"/>
</dbReference>
<protein>
    <submittedName>
        <fullName evidence="1">Titin</fullName>
    </submittedName>
</protein>
<comment type="caution">
    <text evidence="1">The sequence shown here is derived from an EMBL/GenBank/DDBJ whole genome shotgun (WGS) entry which is preliminary data.</text>
</comment>
<dbReference type="Proteomes" id="UP001164539">
    <property type="component" value="Chromosome 1"/>
</dbReference>
<keyword evidence="2" id="KW-1185">Reference proteome</keyword>
<reference evidence="1 2" key="1">
    <citation type="journal article" date="2023" name="Science">
        <title>Complex scaffold remodeling in plant triterpene biosynthesis.</title>
        <authorList>
            <person name="De La Pena R."/>
            <person name="Hodgson H."/>
            <person name="Liu J.C."/>
            <person name="Stephenson M.J."/>
            <person name="Martin A.C."/>
            <person name="Owen C."/>
            <person name="Harkess A."/>
            <person name="Leebens-Mack J."/>
            <person name="Jimenez L.E."/>
            <person name="Osbourn A."/>
            <person name="Sattely E.S."/>
        </authorList>
    </citation>
    <scope>NUCLEOTIDE SEQUENCE [LARGE SCALE GENOMIC DNA]</scope>
    <source>
        <strain evidence="2">cv. JPN11</strain>
        <tissue evidence="1">Leaf</tissue>
    </source>
</reference>
<proteinExistence type="predicted"/>
<evidence type="ECO:0000313" key="1">
    <source>
        <dbReference type="EMBL" id="KAJ4729287.1"/>
    </source>
</evidence>
<sequence length="4282" mass="472606">MATEAEIPESVISVTKREGEIINSASGHSTVNDPSPEELKKIQEVLNVSPEIVEYSGETKNTQAANDVGVEATSTVIKVNVETPEGERFLGSPSAVEFATEDTCRVSKNPEPEEITLQAGNETFESNKQVEVAGETRTMENKVTDESEDKPKKNMSHDIANLGETSLQMAKIEESSPIIEEESLKEEGIIVSKEAEKSINLMDEVPEATKPSEGAADEDEKEKSTHEGAEETFTLTEVTESDEAATLKIREEAGYEAGEKLQEASSISCDEKLQDKIEPSNKMECMTPVEDEMNHKNDMDTSATQLKESPDDIIKIWPDDIIKESPDEVKGQIEISGKTEKNGSTSNETGMEYEGPEQKGDGSFVKHEGTLSVNEVLPAKEASSGENICEEESYVTVTKDNTADAETIDAFEHKQSGASNSDERAENLQQNEPEKEKLEGSLNTVAEDFNIATETITSIKEETTVKSQEKSYAEEMKRDLPDHTDANVPPIELSEKAECADVEVPNKTVNDLHVAHASVEEAGENEGKNLDKIFDSEPEGKIREAYEAYKEEKQIENTPEACLSANSTILEQASVARAETTELIPKASETDIKKLQEASGPEFEETATVDNEENPDQETQKDGDACDTVTQEISANSANAGKCVISVEASVEVINAVARDEEVEQNIQVESPLEAVPEFTGQEESCRAEDNDKSNNITNEEEHDGTKIAANRVAIDEQVIEGNASQILLESIDKQNVESCEGSKNVAGESKGENEREQVTEDSKILESVEQVPVNNSKDEEKEAKESTKEILEHSDTAEAIENITRETIENIESPTEILDGSSVQQGKSLQSEERNLTPAEIKAVEEKSEVLKKNDGDPEPVDDKDNSERKTAESEEDLKYISETNEAEKELPSSLSITSGKNEAFSSDADKTPGDVLEGATQNLEETMEKEENENETEVKNDPRCSKLDMEEDLERIAKTSYTSKNKESMVFEPSSEMDNIMVEDEIKKEKSGELNQASNDGGKDVEIETRNVKEECSTTNILPEPTGEASLQSSKEEKVDQSVELEEEKIEQRSPGDEFERGNDTYISPVSIERETVENSEGNENKAKNRGANSTEEMVEETNSGSLVPKSVEQSPVKNLEDDKMKEDESTVEIFENSKTSEAAETAAHETSTTTGSTTEVLDTSPVKQGESLENEEKNQTATESSAEEKRNEDRSLAMVAEENINHNELLGAKDNTEKKPSVSEEHLQCALQDNEPEEKHERSISVMPTENEAFTSIADKTPCPTEEGTSQDLDEAQQKVDNDKEKEEKNDNEDNKIVTEEVNADKTPCLTEEGTSQDFNEASQNEDNDKEMEEKSDTEDNKIAKEKNLEKVDASSDASKNTENVVLELKSEKDKMLVQDEIKEEPEELCDDSEKAGKSDYEKHNTLEECGTTNDLPEMTEEKTHQSFEEGKEEEPLRTEVCEELVITTTSIGEDTEKQIMEENAVEQLRELEENLESKEEDMAVKTSEQETSENSKTSGVAENAAIETSATIESTKEILDTSMVKQGESLDNEEKNQTATESSAEEKRNEESCPAMVAEGNNNDNGLLDEKDNIEKKPSIGEEDLQHTLQENEPEENHEPLSSVMSNENEAFSSTADRTVCLTEEGTSQHLDEAPPKEDDDKESEEKNDTEDDRRAMEENLEIYAESSDASKSIQSIALEPKSEKYQDETKNEESIALYEDSENAGKSESQKHNTFKECATTDILPEPTEEKTHQSFEEDKEEEMLKTEVCVEPDATSVGEDAAEKQIAEGENTVEPSRELEVKKVKQSSKENDMAAKTSKEEECEITRIANEAEDTGRQNIEKGGSDDEKFELLARGTDNEDTLVKNNEEKEYDKQAFEPEASSTSIEKEDTVEETVEKNSKEDERRTSKLKNQVDDSNLFIEETEATSSAEDTVSQTLKDRAETDVNTKESEAETPIIETNEGLTEESAMVAHSSNKESEQEIKEKEETTAEDSDSASITVVTEEKGLQETKPEDIKQKKEETTAEDSDSASTTVGREEKGLQETKPEDTRQIENSALTSKGKDIEETESKETRRESVDISGKPEETSDLAKSDSRIPKVANEGLIEESAMVSHTPIEGTEGEIAEKEETSIEDSYSVPGTVITEAKSLQEAKLELKEQVESVGPNFEEKGIEEIETKEATLESVDNYLKPEVTSDLVEKRNNENLTVADTGRETNEGIIEESSMGSQSTNKEAEEEIKEKEETSIKDSDSASIAAVREEKGLQEAEPEEKKQVESVVPASEDKGIAEVEKKETTLESVDFYVKPEDTTDLSEKRDNEIPTAADKAGETNEGLAEESAMVSHTTNKETEEEIKEKEETTMKDSGSEPIIVTESKRLQEAEPKDKKQVESVGHAFEEKGMAEIETKETTLESEDINENPEGTSYVGEKRDNENPAVGDKAGEEIKEKEETSSIDDSDSASTTVVTEQKGLQEAEPEDKKQVESDVPASEETCMVETETKETTAESVEINAKPGDTADLGEKRENEIPTVTNTAGETHEGLIEESARVLHASDKETEKIKEKEEIVIDDSDSASGTTVIEAKGSQEAEQEDKKQVESVVPASEGTGIVETETKVTTPESVEINAKPEDTTDLGEKRDNVFPTVTNTAGETHERIIEELGKESHMSDKETEEIKEKEDIVTDYSNSASVTAEIKEEKDIGIDDSDSASVTAVTEAKDSQEDEPEDKEIESVVPASEEKGMAEIETKEATLESVRINVKVEATSDFGEKRDREIPKVEDEVRETIDSDAGSEDHTEVTILDKPSEEISKDDLNEYSTIASEEREHTTTEVSGTVDGTPAQDQAPFENTRTTSVAKAIDGTLMNKQDTTRNPLNVSELESLDIEKGTANEELQKQKVEPELDNAQNFSKSQDVEISKGEETGKLADKRDVCKSTTSKDVESLNLGVQMEKTEDQEPLDQILETIETSGVCIESEKAIAEQEISKCKTEEVEVESAPVQLEAEVHSQRHEDVNNTDDGSVTEAEENLECTSESVAENQTRETLPESEKIQIEKNNTHNQNQEDDKETKEKEESQLEAEEHKEQNANETRKEQDGAEQSDDTEDIKELVVEEERGINELHASSTVDKTIDEMETSTLVNREYDKAEDLKEEMKAENSKIEEHSARETEASLTRESEKQKAQDISIGPDVKELKEKIGETVEESQDGYNKIDDATVTAKTETSSGEAEQGDKMVKDYIEATEAENSQQGKEVDNVKLEETSELASKLPLNDSGHAKRETLIVENRDITELEETKIASETISVSRDLGIEPGEALVGESQMVEKPDQNPTNNDDNAGRENAVVEDPVTDEDEETKIVSVDEIKDLAEETTEAVKGPTAENMDQIQTGDREHTQKDDVTLENPKADEVNEIKVVSKATFGSNDQETEESASEIPTVKNRDVGEPEETKIASAAAIESRGRGTEEVEVGKSQTVRTPDQERSNYDDNAGRENAAADNSGANKVEETKTVADEIQVDADTIYESAGTDAEETEVEKSQTVETPDQVPTNDDDHTEIENEATENSRADEVEQVKTVSDTVEESKDQGPGETVETGKSPIGEKMDQITISGSQHAQKESVIVENPKADEVKEIKVVSHTTYESNDQSTEASAEEIQIDENIDQVPAENSEQAEEGRVTIQYPDAAEVKEQITEDIDGAGKNADSSKIEEASKAASDIEPVTENKIIADQTASTETLNAQLWTPTSTLTSKHEIIATVQEIEEEKPQVEKLEEEKPQVEKLEDQVLEDSSAAKPTEETCLQTGSREVEVSALGFSINKHVQDSPNEEEGKTSGEALKLDEEKIKCAASSSESKANTDLTGPAERGNLESETSAKALQSEAVIHSHEKPTGSEDAEIKDKHQELVTDVTEEYQCKNTSESNEITENKVSKEEIPEEKEVAETCQPISLGEEMMNKSLQEQGLKVEEYRADETDDAFKTTVNEIQHEEPFEETEKATASTSIRERVAAEDTSFEDSDQVSVENKTIKESFPQEFNGKDVEDSANKLEAENQGEESNFGSGKLEVTTPRDEQESSMYISEKESDKQSTKDCELIQETREIKESSYATNEKQIPIEADLIERPDAVVQTGNEYAPPVGQEGITETPQKVETGDLKPGGSKGIHSEAEVKREGEQKTDCSGEEATKRPVLVDSAKPSLSDLLQRSRRETTQAAKLVSQETEPTEENETVKPEVIQVKEAKTDEEKEEEDGDEHNRTDSASDAPVMVEASKDMDVKAAHKKSHNILSGVGSKVKHSISKVKKAITGKSSHPKPVSPK</sequence>
<gene>
    <name evidence="1" type="ORF">OWV82_002094</name>
</gene>
<evidence type="ECO:0000313" key="2">
    <source>
        <dbReference type="Proteomes" id="UP001164539"/>
    </source>
</evidence>
<organism evidence="1 2">
    <name type="scientific">Melia azedarach</name>
    <name type="common">Chinaberry tree</name>
    <dbReference type="NCBI Taxonomy" id="155640"/>
    <lineage>
        <taxon>Eukaryota</taxon>
        <taxon>Viridiplantae</taxon>
        <taxon>Streptophyta</taxon>
        <taxon>Embryophyta</taxon>
        <taxon>Tracheophyta</taxon>
        <taxon>Spermatophyta</taxon>
        <taxon>Magnoliopsida</taxon>
        <taxon>eudicotyledons</taxon>
        <taxon>Gunneridae</taxon>
        <taxon>Pentapetalae</taxon>
        <taxon>rosids</taxon>
        <taxon>malvids</taxon>
        <taxon>Sapindales</taxon>
        <taxon>Meliaceae</taxon>
        <taxon>Melia</taxon>
    </lineage>
</organism>
<accession>A0ACC1Z1E4</accession>
<name>A0ACC1Z1E4_MELAZ</name>